<protein>
    <recommendedName>
        <fullName evidence="9">NB-ARC domain-containing protein</fullName>
    </recommendedName>
</protein>
<feature type="region of interest" description="Disordered" evidence="4">
    <location>
        <begin position="1121"/>
        <end position="1141"/>
    </location>
</feature>
<dbReference type="PROSITE" id="PS50082">
    <property type="entry name" value="WD_REPEATS_2"/>
    <property type="match status" value="14"/>
</dbReference>
<dbReference type="PROSITE" id="PS00678">
    <property type="entry name" value="WD_REPEATS_1"/>
    <property type="match status" value="9"/>
</dbReference>
<feature type="repeat" description="WD" evidence="3">
    <location>
        <begin position="1058"/>
        <end position="1099"/>
    </location>
</feature>
<proteinExistence type="predicted"/>
<dbReference type="Gene3D" id="2.130.10.10">
    <property type="entry name" value="YVTN repeat-like/Quinoprotein amine dehydrogenase"/>
    <property type="match status" value="5"/>
</dbReference>
<feature type="repeat" description="WD" evidence="3">
    <location>
        <begin position="1142"/>
        <end position="1183"/>
    </location>
</feature>
<dbReference type="InterPro" id="IPR001680">
    <property type="entry name" value="WD40_rpt"/>
</dbReference>
<keyword evidence="2" id="KW-0677">Repeat</keyword>
<evidence type="ECO:0000256" key="2">
    <source>
        <dbReference type="ARBA" id="ARBA00022737"/>
    </source>
</evidence>
<dbReference type="Gene3D" id="1.25.40.370">
    <property type="match status" value="1"/>
</dbReference>
<dbReference type="InterPro" id="IPR011045">
    <property type="entry name" value="N2O_reductase_N"/>
</dbReference>
<feature type="repeat" description="WD" evidence="3">
    <location>
        <begin position="1604"/>
        <end position="1645"/>
    </location>
</feature>
<dbReference type="InterPro" id="IPR020472">
    <property type="entry name" value="WD40_PAC1"/>
</dbReference>
<reference evidence="7 8" key="1">
    <citation type="submission" date="2019-11" db="EMBL/GenBank/DDBJ databases">
        <authorList>
            <person name="Cao P."/>
        </authorList>
    </citation>
    <scope>NUCLEOTIDE SEQUENCE [LARGE SCALE GENOMIC DNA]</scope>
    <source>
        <strain evidence="7 8">NEAU-AAG5</strain>
    </source>
</reference>
<dbReference type="InterPro" id="IPR036388">
    <property type="entry name" value="WH-like_DNA-bd_sf"/>
</dbReference>
<dbReference type="SMART" id="SM00320">
    <property type="entry name" value="WD40"/>
    <property type="match status" value="20"/>
</dbReference>
<feature type="repeat" description="WD" evidence="3">
    <location>
        <begin position="1395"/>
        <end position="1436"/>
    </location>
</feature>
<feature type="repeat" description="WD" evidence="3">
    <location>
        <begin position="974"/>
        <end position="1015"/>
    </location>
</feature>
<evidence type="ECO:0000256" key="4">
    <source>
        <dbReference type="SAM" id="MobiDB-lite"/>
    </source>
</evidence>
<feature type="domain" description="APAF-1 helical" evidence="6">
    <location>
        <begin position="812"/>
        <end position="860"/>
    </location>
</feature>
<dbReference type="CDD" id="cd00200">
    <property type="entry name" value="WD40"/>
    <property type="match status" value="3"/>
</dbReference>
<feature type="repeat" description="WD" evidence="3">
    <location>
        <begin position="1269"/>
        <end position="1310"/>
    </location>
</feature>
<comment type="caution">
    <text evidence="7">The sequence shown here is derived from an EMBL/GenBank/DDBJ whole genome shotgun (WGS) entry which is preliminary data.</text>
</comment>
<sequence>MGTASRTTADDLEASFDRATARALRRWARSLNRTVTVPRRPWRGAGHSGALLAAVILGSAEPDAARRPEKLIVKVCPRALSEEETRRHEHAWQSHPAFAERHLVRQPYAPHPIGDGRSLMFQRIAGRLEEIAPLSLLGAERRPVLLRRTTRVVLDEWNGAGPLLACADADAYLRAETRHSANDDTWLDEVGLSDRDSAWISLGTGGAVPNPVHLLGPDSIIAGVQIDYLQGHAHGDLHLANVLAPVSTGQRSRLSDLRFVDLSAYAPDAPLTRDPVTLMLSALLPVVGALPEDQAEELLRHVVSPRRAFPALLPAAYADAVWAIHEPGMAFAGSLGDEWRTQYLLSVTAHALVHSTYDNAGAAGRWWFVRLAAGAASAFAAANDLVPPRHAPGAEPPPVDDAGRRAGQDVTSRTGRDAATPLRDTLIMLPPYPGPVIERLELIEQVIAVLREPARNVVEVGAVLEGTGGFGKTVLAQQVCRREEVAQLFPDGVLWVDVGEHLAGADLAAKINDLAELVGGHRPTFAVPEVAGDHLGRVIGDRAMLLVVDDVWTAAQLRPFLYGAPRCVRLVTTRNRAVIPPEARAVAVGQMEPAEAADLLTTGLTGLAPGDLEDLLRMTGRWPLLLSLVNRAVRQTVRDGAAEADAAREVAARLRAGGPSALDLTSADDRRFAVRATMEVGLARLPGERLDRLLELSIFSEDTEIPLRVLEPYWHATGGLDAAETAHLCRTFADLSLVSLRQGAGPSPAEGRRPAPTGTSSTVRLHDVVRAYLRARTGQERLVARNKAFLDAMRPWTENSTGGATAWWTLPDDLDYLWRSLTYHLAEAGLGDELAALVTDIRYVTAKLRLLGPVPVEADLALGTGPVARELLWGLQRSSHLLAATDPPHAVGDILFSRLGRIAGLGAEPPPGRRIEAVWPPPDLPHPALRRIIHGHTAPLGACALSLDGERLVTAGDDAVRVWDMVTGWLLHVLDGHTGPVLSCAIAPDGTWAATTGDDGTVRLWDLTTGTERAVLAGHRGVVRRCAVSPDGTWLASAGDDHLVRLWDAATGGERLRLAGHTGAVRGCAIGGDGRTVVSAGGDGTVRVWDAEDGRALAVVGAHAGAVRSCAASRDGTWAASSGGDGVLRRSPIRPGGPELTMTGHRGSVRCCAISPDDTLIVSGGGDGTIRLWDAATGRALAVLSGHDAAVRGCAVSEDGAWLVTVGEDRTIRTWDVHRALDAPAPERPRRAVVRACAAFPAQDRLVAGSTDGGVRIWDVNDGRLLRALAGHDSTVRCCAVSRDGARVATGGDDRLIRLWASATGTSLGVLRGHDAAVRDCAFGPDGSWLVSVASDGVIRVWKVAFGHLLREFGHPGVAIWSCALSPDGDWLATVGDDSLLRLWDPSSGALRAELPGHRGTTLACAAGPDGTWVATGGNDHRVRFWDVAARQERAVLEGHEAWLNACCVSPGGGWAASAGYDPSIRVWDVEQEAGLRELTGHSGVVWALASGGTDDWLASAAGDETIRIWDVATGRTRTVIDVNAAAVRDCAVSPDGRWAVCVGGGGRAYLLDLGSGERVDLSPGAPIAYNACAVSPDGHGVAIAGEDGRVVLHDPSTGATRLVLRHPGAVLACAFAPDGAWLATSGGDGSTVLWSLPGGRERARLTGHHGWTRSCAVAPDGTWIATAGDDGTVRVWDARGATSRLTLRHDGVRSCAVAPGGDWIASAGEGATRLWDPSAGNLLRELPASGSVLACPVSDDGRLLAAVVADGSIDVWDADHRRVTAMRTERPLRGAAWIPRSHELCVIGDAGVYRYKITT</sequence>
<dbReference type="SUPFAM" id="SSF52540">
    <property type="entry name" value="P-loop containing nucleoside triphosphate hydrolases"/>
    <property type="match status" value="1"/>
</dbReference>
<evidence type="ECO:0000259" key="5">
    <source>
        <dbReference type="Pfam" id="PF00931"/>
    </source>
</evidence>
<dbReference type="Pfam" id="PF00400">
    <property type="entry name" value="WD40"/>
    <property type="match status" value="18"/>
</dbReference>
<feature type="repeat" description="WD" evidence="3">
    <location>
        <begin position="1360"/>
        <end position="1394"/>
    </location>
</feature>
<dbReference type="GO" id="GO:0005829">
    <property type="term" value="C:cytosol"/>
    <property type="evidence" value="ECO:0007669"/>
    <property type="project" value="UniProtKB-ARBA"/>
</dbReference>
<dbReference type="PANTHER" id="PTHR19879">
    <property type="entry name" value="TRANSCRIPTION INITIATION FACTOR TFIID"/>
    <property type="match status" value="1"/>
</dbReference>
<dbReference type="RefSeq" id="WP_156215463.1">
    <property type="nucleotide sequence ID" value="NZ_WOFH01000002.1"/>
</dbReference>
<evidence type="ECO:0000259" key="6">
    <source>
        <dbReference type="Pfam" id="PF17908"/>
    </source>
</evidence>
<feature type="repeat" description="WD" evidence="3">
    <location>
        <begin position="1016"/>
        <end position="1057"/>
    </location>
</feature>
<dbReference type="PRINTS" id="PR00320">
    <property type="entry name" value="GPROTEINBRPT"/>
</dbReference>
<keyword evidence="8" id="KW-1185">Reference proteome</keyword>
<name>A0A7K1KWN4_9ACTN</name>
<organism evidence="7 8">
    <name type="scientific">Actinomadura litoris</name>
    <dbReference type="NCBI Taxonomy" id="2678616"/>
    <lineage>
        <taxon>Bacteria</taxon>
        <taxon>Bacillati</taxon>
        <taxon>Actinomycetota</taxon>
        <taxon>Actinomycetes</taxon>
        <taxon>Streptosporangiales</taxon>
        <taxon>Thermomonosporaceae</taxon>
        <taxon>Actinomadura</taxon>
    </lineage>
</organism>
<evidence type="ECO:0000313" key="8">
    <source>
        <dbReference type="Proteomes" id="UP000432015"/>
    </source>
</evidence>
<dbReference type="InterPro" id="IPR015943">
    <property type="entry name" value="WD40/YVTN_repeat-like_dom_sf"/>
</dbReference>
<feature type="repeat" description="WD" evidence="3">
    <location>
        <begin position="1311"/>
        <end position="1352"/>
    </location>
</feature>
<dbReference type="GO" id="GO:0043531">
    <property type="term" value="F:ADP binding"/>
    <property type="evidence" value="ECO:0007669"/>
    <property type="project" value="InterPro"/>
</dbReference>
<feature type="repeat" description="WD" evidence="3">
    <location>
        <begin position="1646"/>
        <end position="1687"/>
    </location>
</feature>
<dbReference type="EMBL" id="WOFH01000002">
    <property type="protein sequence ID" value="MUN36473.1"/>
    <property type="molecule type" value="Genomic_DNA"/>
</dbReference>
<dbReference type="Gene3D" id="3.40.50.300">
    <property type="entry name" value="P-loop containing nucleotide triphosphate hydrolases"/>
    <property type="match status" value="1"/>
</dbReference>
<dbReference type="Proteomes" id="UP000432015">
    <property type="component" value="Unassembled WGS sequence"/>
</dbReference>
<accession>A0A7K1KWN4</accession>
<feature type="repeat" description="WD" evidence="3">
    <location>
        <begin position="1437"/>
        <end position="1478"/>
    </location>
</feature>
<evidence type="ECO:0008006" key="9">
    <source>
        <dbReference type="Google" id="ProtNLM"/>
    </source>
</evidence>
<evidence type="ECO:0000313" key="7">
    <source>
        <dbReference type="EMBL" id="MUN36473.1"/>
    </source>
</evidence>
<keyword evidence="1 3" id="KW-0853">WD repeat</keyword>
<dbReference type="Pfam" id="PF00931">
    <property type="entry name" value="NB-ARC"/>
    <property type="match status" value="1"/>
</dbReference>
<feature type="region of interest" description="Disordered" evidence="4">
    <location>
        <begin position="387"/>
        <end position="417"/>
    </location>
</feature>
<gene>
    <name evidence="7" type="ORF">GNZ18_07650</name>
</gene>
<dbReference type="PANTHER" id="PTHR19879:SF9">
    <property type="entry name" value="TRANSCRIPTION INITIATION FACTOR TFIID SUBUNIT 5"/>
    <property type="match status" value="1"/>
</dbReference>
<dbReference type="InterPro" id="IPR027417">
    <property type="entry name" value="P-loop_NTPase"/>
</dbReference>
<dbReference type="SUPFAM" id="SSF50978">
    <property type="entry name" value="WD40 repeat-like"/>
    <property type="match status" value="3"/>
</dbReference>
<dbReference type="InterPro" id="IPR041452">
    <property type="entry name" value="APAF1_C"/>
</dbReference>
<dbReference type="InterPro" id="IPR002182">
    <property type="entry name" value="NB-ARC"/>
</dbReference>
<dbReference type="SUPFAM" id="SSF50974">
    <property type="entry name" value="Nitrous oxide reductase, N-terminal domain"/>
    <property type="match status" value="1"/>
</dbReference>
<feature type="repeat" description="WD" evidence="3">
    <location>
        <begin position="1184"/>
        <end position="1217"/>
    </location>
</feature>
<evidence type="ECO:0000256" key="3">
    <source>
        <dbReference type="PROSITE-ProRule" id="PRU00221"/>
    </source>
</evidence>
<feature type="domain" description="NB-ARC" evidence="5">
    <location>
        <begin position="443"/>
        <end position="596"/>
    </location>
</feature>
<evidence type="ECO:0000256" key="1">
    <source>
        <dbReference type="ARBA" id="ARBA00022574"/>
    </source>
</evidence>
<dbReference type="InterPro" id="IPR019775">
    <property type="entry name" value="WD40_repeat_CS"/>
</dbReference>
<dbReference type="Gene3D" id="1.10.10.10">
    <property type="entry name" value="Winged helix-like DNA-binding domain superfamily/Winged helix DNA-binding domain"/>
    <property type="match status" value="1"/>
</dbReference>
<dbReference type="Pfam" id="PF17908">
    <property type="entry name" value="APAF1_C"/>
    <property type="match status" value="1"/>
</dbReference>
<dbReference type="PROSITE" id="PS50294">
    <property type="entry name" value="WD_REPEATS_REGION"/>
    <property type="match status" value="12"/>
</dbReference>
<feature type="repeat" description="WD" evidence="3">
    <location>
        <begin position="1479"/>
        <end position="1520"/>
    </location>
</feature>
<dbReference type="InterPro" id="IPR036322">
    <property type="entry name" value="WD40_repeat_dom_sf"/>
</dbReference>
<feature type="repeat" description="WD" evidence="3">
    <location>
        <begin position="1241"/>
        <end position="1268"/>
    </location>
</feature>